<organism evidence="1 2">
    <name type="scientific">Gigaspora margarita</name>
    <dbReference type="NCBI Taxonomy" id="4874"/>
    <lineage>
        <taxon>Eukaryota</taxon>
        <taxon>Fungi</taxon>
        <taxon>Fungi incertae sedis</taxon>
        <taxon>Mucoromycota</taxon>
        <taxon>Glomeromycotina</taxon>
        <taxon>Glomeromycetes</taxon>
        <taxon>Diversisporales</taxon>
        <taxon>Gigasporaceae</taxon>
        <taxon>Gigaspora</taxon>
    </lineage>
</organism>
<keyword evidence="2" id="KW-1185">Reference proteome</keyword>
<evidence type="ECO:0000313" key="1">
    <source>
        <dbReference type="EMBL" id="CAG8684122.1"/>
    </source>
</evidence>
<sequence>MLHKCLRLQSDRRVGVNRNNENMYKNKGKKNKELWDMRCRNNNTYKMNLVAKTIINPHITT</sequence>
<comment type="caution">
    <text evidence="1">The sequence shown here is derived from an EMBL/GenBank/DDBJ whole genome shotgun (WGS) entry which is preliminary data.</text>
</comment>
<proteinExistence type="predicted"/>
<protein>
    <submittedName>
        <fullName evidence="1">23365_t:CDS:1</fullName>
    </submittedName>
</protein>
<dbReference type="EMBL" id="CAJVQB010006440">
    <property type="protein sequence ID" value="CAG8684122.1"/>
    <property type="molecule type" value="Genomic_DNA"/>
</dbReference>
<reference evidence="1 2" key="1">
    <citation type="submission" date="2021-06" db="EMBL/GenBank/DDBJ databases">
        <authorList>
            <person name="Kallberg Y."/>
            <person name="Tangrot J."/>
            <person name="Rosling A."/>
        </authorList>
    </citation>
    <scope>NUCLEOTIDE SEQUENCE [LARGE SCALE GENOMIC DNA]</scope>
    <source>
        <strain evidence="1 2">120-4 pot B 10/14</strain>
    </source>
</reference>
<accession>A0ABN7UW22</accession>
<dbReference type="Proteomes" id="UP000789901">
    <property type="component" value="Unassembled WGS sequence"/>
</dbReference>
<gene>
    <name evidence="1" type="ORF">GMARGA_LOCUS11148</name>
</gene>
<evidence type="ECO:0000313" key="2">
    <source>
        <dbReference type="Proteomes" id="UP000789901"/>
    </source>
</evidence>
<name>A0ABN7UW22_GIGMA</name>